<name>A0AAV9ZQB6_9AGAR</name>
<dbReference type="Proteomes" id="UP001362999">
    <property type="component" value="Unassembled WGS sequence"/>
</dbReference>
<organism evidence="2 3">
    <name type="scientific">Favolaschia claudopus</name>
    <dbReference type="NCBI Taxonomy" id="2862362"/>
    <lineage>
        <taxon>Eukaryota</taxon>
        <taxon>Fungi</taxon>
        <taxon>Dikarya</taxon>
        <taxon>Basidiomycota</taxon>
        <taxon>Agaricomycotina</taxon>
        <taxon>Agaricomycetes</taxon>
        <taxon>Agaricomycetidae</taxon>
        <taxon>Agaricales</taxon>
        <taxon>Marasmiineae</taxon>
        <taxon>Mycenaceae</taxon>
        <taxon>Favolaschia</taxon>
    </lineage>
</organism>
<protein>
    <submittedName>
        <fullName evidence="2">Uncharacterized protein</fullName>
    </submittedName>
</protein>
<evidence type="ECO:0000313" key="3">
    <source>
        <dbReference type="Proteomes" id="UP001362999"/>
    </source>
</evidence>
<comment type="caution">
    <text evidence="2">The sequence shown here is derived from an EMBL/GenBank/DDBJ whole genome shotgun (WGS) entry which is preliminary data.</text>
</comment>
<proteinExistence type="predicted"/>
<feature type="region of interest" description="Disordered" evidence="1">
    <location>
        <begin position="31"/>
        <end position="119"/>
    </location>
</feature>
<evidence type="ECO:0000313" key="2">
    <source>
        <dbReference type="EMBL" id="KAK6988526.1"/>
    </source>
</evidence>
<sequence length="205" mass="23008">MTRRHAFCHHSPLVASRKAAICLQLATGSSTPKFTMTKPREGRSRKQTTQLKAARAAAVAARSAPQKENLAPLSPSTKAAHHHQRRADAAEAEIARLKQKQKNAARRERRQKKKNADLNARLKAAEKDLQDAVAHGEAEVTKVLKKRSDHERGWQRRLNEAQRRLEEAESCRVWSTAELKKKLDALSQRKACAANARQARPRIQG</sequence>
<dbReference type="EMBL" id="JAWWNJ010000122">
    <property type="protein sequence ID" value="KAK6988526.1"/>
    <property type="molecule type" value="Genomic_DNA"/>
</dbReference>
<feature type="compositionally biased region" description="Basic and acidic residues" evidence="1">
    <location>
        <begin position="86"/>
        <end position="96"/>
    </location>
</feature>
<reference evidence="2 3" key="1">
    <citation type="journal article" date="2024" name="J Genomics">
        <title>Draft genome sequencing and assembly of Favolaschia claudopus CIRM-BRFM 2984 isolated from oak limbs.</title>
        <authorList>
            <person name="Navarro D."/>
            <person name="Drula E."/>
            <person name="Chaduli D."/>
            <person name="Cazenave R."/>
            <person name="Ahrendt S."/>
            <person name="Wang J."/>
            <person name="Lipzen A."/>
            <person name="Daum C."/>
            <person name="Barry K."/>
            <person name="Grigoriev I.V."/>
            <person name="Favel A."/>
            <person name="Rosso M.N."/>
            <person name="Martin F."/>
        </authorList>
    </citation>
    <scope>NUCLEOTIDE SEQUENCE [LARGE SCALE GENOMIC DNA]</scope>
    <source>
        <strain evidence="2 3">CIRM-BRFM 2984</strain>
    </source>
</reference>
<keyword evidence="3" id="KW-1185">Reference proteome</keyword>
<evidence type="ECO:0000256" key="1">
    <source>
        <dbReference type="SAM" id="MobiDB-lite"/>
    </source>
</evidence>
<feature type="compositionally biased region" description="Basic residues" evidence="1">
    <location>
        <begin position="97"/>
        <end position="113"/>
    </location>
</feature>
<accession>A0AAV9ZQB6</accession>
<dbReference type="AlphaFoldDB" id="A0AAV9ZQB6"/>
<gene>
    <name evidence="2" type="ORF">R3P38DRAFT_2804570</name>
</gene>
<feature type="compositionally biased region" description="Low complexity" evidence="1">
    <location>
        <begin position="53"/>
        <end position="64"/>
    </location>
</feature>